<evidence type="ECO:0000256" key="6">
    <source>
        <dbReference type="ARBA" id="ARBA00023002"/>
    </source>
</evidence>
<evidence type="ECO:0000256" key="4">
    <source>
        <dbReference type="ARBA" id="ARBA00022630"/>
    </source>
</evidence>
<evidence type="ECO:0000259" key="10">
    <source>
        <dbReference type="PROSITE" id="PS00498"/>
    </source>
</evidence>
<dbReference type="InterPro" id="IPR036188">
    <property type="entry name" value="FAD/NAD-bd_sf"/>
</dbReference>
<keyword evidence="6" id="KW-0560">Oxidoreductase</keyword>
<dbReference type="STRING" id="671987.R0ISP9"/>
<dbReference type="OrthoDB" id="6132182at2759"/>
<dbReference type="Proteomes" id="UP000016935">
    <property type="component" value="Unassembled WGS sequence"/>
</dbReference>
<dbReference type="PRINTS" id="PR00420">
    <property type="entry name" value="RNGMNOXGNASE"/>
</dbReference>
<dbReference type="Gene3D" id="3.50.50.60">
    <property type="entry name" value="FAD/NAD(P)-binding domain"/>
    <property type="match status" value="1"/>
</dbReference>
<dbReference type="eggNOG" id="ENOG502QRET">
    <property type="taxonomic scope" value="Eukaryota"/>
</dbReference>
<reference evidence="11 12" key="1">
    <citation type="journal article" date="2012" name="PLoS Pathog.">
        <title>Diverse lifestyles and strategies of plant pathogenesis encoded in the genomes of eighteen Dothideomycetes fungi.</title>
        <authorList>
            <person name="Ohm R.A."/>
            <person name="Feau N."/>
            <person name="Henrissat B."/>
            <person name="Schoch C.L."/>
            <person name="Horwitz B.A."/>
            <person name="Barry K.W."/>
            <person name="Condon B.J."/>
            <person name="Copeland A.C."/>
            <person name="Dhillon B."/>
            <person name="Glaser F."/>
            <person name="Hesse C.N."/>
            <person name="Kosti I."/>
            <person name="LaButti K."/>
            <person name="Lindquist E.A."/>
            <person name="Lucas S."/>
            <person name="Salamov A.A."/>
            <person name="Bradshaw R.E."/>
            <person name="Ciuffetti L."/>
            <person name="Hamelin R.C."/>
            <person name="Kema G.H.J."/>
            <person name="Lawrence C."/>
            <person name="Scott J.A."/>
            <person name="Spatafora J.W."/>
            <person name="Turgeon B.G."/>
            <person name="de Wit P.J.G.M."/>
            <person name="Zhong S."/>
            <person name="Goodwin S.B."/>
            <person name="Grigoriev I.V."/>
        </authorList>
    </citation>
    <scope>NUCLEOTIDE SEQUENCE [LARGE SCALE GENOMIC DNA]</scope>
    <source>
        <strain evidence="12">28A</strain>
    </source>
</reference>
<dbReference type="PROSITE" id="PS00498">
    <property type="entry name" value="TYROSINASE_2"/>
    <property type="match status" value="1"/>
</dbReference>
<keyword evidence="5" id="KW-0274">FAD</keyword>
<feature type="domain" description="Tyrosinase copper-binding" evidence="9">
    <location>
        <begin position="117"/>
        <end position="134"/>
    </location>
</feature>
<keyword evidence="12" id="KW-1185">Reference proteome</keyword>
<evidence type="ECO:0000256" key="3">
    <source>
        <dbReference type="ARBA" id="ARBA00007992"/>
    </source>
</evidence>
<dbReference type="PRINTS" id="PR00092">
    <property type="entry name" value="TYROSINASE"/>
</dbReference>
<comment type="similarity">
    <text evidence="3">Belongs to the paxM FAD-dependent monooxygenase family.</text>
</comment>
<dbReference type="InterPro" id="IPR008922">
    <property type="entry name" value="Di-copper_centre_dom_sf"/>
</dbReference>
<feature type="signal peptide" evidence="8">
    <location>
        <begin position="1"/>
        <end position="19"/>
    </location>
</feature>
<evidence type="ECO:0000313" key="12">
    <source>
        <dbReference type="Proteomes" id="UP000016935"/>
    </source>
</evidence>
<gene>
    <name evidence="11" type="ORF">SETTUDRAFT_149938</name>
</gene>
<evidence type="ECO:0000259" key="9">
    <source>
        <dbReference type="PROSITE" id="PS00497"/>
    </source>
</evidence>
<feature type="domain" description="Tyrosinase copper-binding" evidence="10">
    <location>
        <begin position="307"/>
        <end position="318"/>
    </location>
</feature>
<dbReference type="EMBL" id="KB908559">
    <property type="protein sequence ID" value="EOA87875.1"/>
    <property type="molecule type" value="Genomic_DNA"/>
</dbReference>
<dbReference type="SUPFAM" id="SSF48056">
    <property type="entry name" value="Di-copper centre-containing domain"/>
    <property type="match status" value="1"/>
</dbReference>
<dbReference type="PANTHER" id="PTHR47178:SF4">
    <property type="entry name" value="FAD-DEPENDENT MONOOXYGENASE APTC"/>
    <property type="match status" value="1"/>
</dbReference>
<organism evidence="11 12">
    <name type="scientific">Exserohilum turcicum (strain 28A)</name>
    <name type="common">Northern leaf blight fungus</name>
    <name type="synonym">Setosphaeria turcica</name>
    <dbReference type="NCBI Taxonomy" id="671987"/>
    <lineage>
        <taxon>Eukaryota</taxon>
        <taxon>Fungi</taxon>
        <taxon>Dikarya</taxon>
        <taxon>Ascomycota</taxon>
        <taxon>Pezizomycotina</taxon>
        <taxon>Dothideomycetes</taxon>
        <taxon>Pleosporomycetidae</taxon>
        <taxon>Pleosporales</taxon>
        <taxon>Pleosporineae</taxon>
        <taxon>Pleosporaceae</taxon>
        <taxon>Exserohilum</taxon>
    </lineage>
</organism>
<dbReference type="InterPro" id="IPR002938">
    <property type="entry name" value="FAD-bd"/>
</dbReference>
<evidence type="ECO:0000256" key="1">
    <source>
        <dbReference type="ARBA" id="ARBA00001974"/>
    </source>
</evidence>
<evidence type="ECO:0000256" key="8">
    <source>
        <dbReference type="SAM" id="SignalP"/>
    </source>
</evidence>
<evidence type="ECO:0000256" key="2">
    <source>
        <dbReference type="ARBA" id="ARBA00005179"/>
    </source>
</evidence>
<comment type="cofactor">
    <cofactor evidence="1">
        <name>FAD</name>
        <dbReference type="ChEBI" id="CHEBI:57692"/>
    </cofactor>
</comment>
<proteinExistence type="inferred from homology"/>
<reference evidence="11 12" key="2">
    <citation type="journal article" date="2013" name="PLoS Genet.">
        <title>Comparative genome structure, secondary metabolite, and effector coding capacity across Cochliobolus pathogens.</title>
        <authorList>
            <person name="Condon B.J."/>
            <person name="Leng Y."/>
            <person name="Wu D."/>
            <person name="Bushley K.E."/>
            <person name="Ohm R.A."/>
            <person name="Otillar R."/>
            <person name="Martin J."/>
            <person name="Schackwitz W."/>
            <person name="Grimwood J."/>
            <person name="MohdZainudin N."/>
            <person name="Xue C."/>
            <person name="Wang R."/>
            <person name="Manning V.A."/>
            <person name="Dhillon B."/>
            <person name="Tu Z.J."/>
            <person name="Steffenson B.J."/>
            <person name="Salamov A."/>
            <person name="Sun H."/>
            <person name="Lowry S."/>
            <person name="LaButti K."/>
            <person name="Han J."/>
            <person name="Copeland A."/>
            <person name="Lindquist E."/>
            <person name="Barry K."/>
            <person name="Schmutz J."/>
            <person name="Baker S.E."/>
            <person name="Ciuffetti L.M."/>
            <person name="Grigoriev I.V."/>
            <person name="Zhong S."/>
            <person name="Turgeon B.G."/>
        </authorList>
    </citation>
    <scope>NUCLEOTIDE SEQUENCE [LARGE SCALE GENOMIC DNA]</scope>
    <source>
        <strain evidence="12">28A</strain>
    </source>
</reference>
<dbReference type="InterPro" id="IPR002227">
    <property type="entry name" value="Tyrosinase_Cu-bd"/>
</dbReference>
<dbReference type="Gene3D" id="1.10.1280.10">
    <property type="entry name" value="Di-copper center containing domain from catechol oxidase"/>
    <property type="match status" value="1"/>
</dbReference>
<dbReference type="PANTHER" id="PTHR47178">
    <property type="entry name" value="MONOOXYGENASE, FAD-BINDING"/>
    <property type="match status" value="1"/>
</dbReference>
<dbReference type="Pfam" id="PF00264">
    <property type="entry name" value="Tyrosinase"/>
    <property type="match status" value="1"/>
</dbReference>
<comment type="pathway">
    <text evidence="2">Secondary metabolite biosynthesis.</text>
</comment>
<evidence type="ECO:0000256" key="5">
    <source>
        <dbReference type="ARBA" id="ARBA00022827"/>
    </source>
</evidence>
<sequence length="769" mass="84366">MLFSGIPTAVLALAGVVQSAVLQPRDLLQDLQDQAIAALKEAETNGTVGKRGSCSVFNAPVRRNWDHMSAKERKEYIRAVKCLQSLPAKSDPALVPGAKTRYDDFVGQHINQTLSIHGTGNFLAWHRYYTFAYEKTLRQECGYKGYQPYWNWLSYQDDVTKSPVFDGSATSMGGDGSYVKHNGSVAGGGNIALPSGKGGGCIKSGPFKDLQINLGPVSPAMDGETKTPSPLAYNPRCAKRDITSYSAQTWLTAQNMYNITIGPASKNIGTFQDELQGRFTQGFLGMHAAGHYVIGGDGGDFYSSPNDPVFFLHHAMVDRVWWIWQALHLNQASSVAGNVAAFNPGSAKTTIKDLVQMNWLNVDDKTLEELMSTLSGEPMCYIYFAMTKPISIVGAGIAGLTLGRSLLRRGIPAILYEKAASKPRFNYGITLHATTYRPLLKILDIDEDVFKSRVAVDVESGGSGKIGPSVELPSHDGLYDTQSSFRANRSKLEQLLGEGLDIRWQNTLQSIDSSPQGTKLRFLNGKTCAADIIIAADGVHSSVRKTVLPSAQIKVLPYIAFNGKRKINRKAFEAVYGPAMTESAVIESKHNGVVLNISINEKKHEEASISWIYSRAVRGDSDPLHRPNRSNEDSKKTPEELFQEVQALKGLQPPFSDVFDAQKMREDRILHWLMRTVLPSFSDLQTLALETSVYFMGDAVRAEQIIGGNGANAAILDALALAEKLDSGDAKTISEWYGERYPVWTKGVEQSQESIDRLHRSSRPLSGNL</sequence>
<name>R0ISP9_EXST2</name>
<evidence type="ECO:0000313" key="11">
    <source>
        <dbReference type="EMBL" id="EOA87875.1"/>
    </source>
</evidence>
<dbReference type="GeneID" id="19397044"/>
<dbReference type="AlphaFoldDB" id="R0ISP9"/>
<dbReference type="GO" id="GO:0071949">
    <property type="term" value="F:FAD binding"/>
    <property type="evidence" value="ECO:0007669"/>
    <property type="project" value="InterPro"/>
</dbReference>
<protein>
    <recommendedName>
        <fullName evidence="9 10">Tyrosinase copper-binding domain-containing protein</fullName>
    </recommendedName>
</protein>
<keyword evidence="7" id="KW-0503">Monooxygenase</keyword>
<dbReference type="Pfam" id="PF01494">
    <property type="entry name" value="FAD_binding_3"/>
    <property type="match status" value="1"/>
</dbReference>
<accession>R0ISP9</accession>
<dbReference type="RefSeq" id="XP_008024409.1">
    <property type="nucleotide sequence ID" value="XM_008026218.1"/>
</dbReference>
<feature type="chain" id="PRO_5004343691" description="Tyrosinase copper-binding domain-containing protein" evidence="8">
    <location>
        <begin position="20"/>
        <end position="769"/>
    </location>
</feature>
<dbReference type="GO" id="GO:0004497">
    <property type="term" value="F:monooxygenase activity"/>
    <property type="evidence" value="ECO:0007669"/>
    <property type="project" value="UniProtKB-KW"/>
</dbReference>
<keyword evidence="8" id="KW-0732">Signal</keyword>
<evidence type="ECO:0000256" key="7">
    <source>
        <dbReference type="ARBA" id="ARBA00023033"/>
    </source>
</evidence>
<dbReference type="SUPFAM" id="SSF51905">
    <property type="entry name" value="FAD/NAD(P)-binding domain"/>
    <property type="match status" value="1"/>
</dbReference>
<keyword evidence="4" id="KW-0285">Flavoprotein</keyword>
<dbReference type="HOGENOM" id="CLU_020125_0_0_1"/>
<dbReference type="PROSITE" id="PS00497">
    <property type="entry name" value="TYROSINASE_1"/>
    <property type="match status" value="1"/>
</dbReference>